<feature type="region of interest" description="Disordered" evidence="1">
    <location>
        <begin position="15"/>
        <end position="54"/>
    </location>
</feature>
<dbReference type="EMBL" id="KZ826382">
    <property type="protein sequence ID" value="PYI03313.1"/>
    <property type="molecule type" value="Genomic_DNA"/>
</dbReference>
<evidence type="ECO:0000256" key="1">
    <source>
        <dbReference type="SAM" id="MobiDB-lite"/>
    </source>
</evidence>
<dbReference type="VEuPathDB" id="FungiDB:BO78DRAFT_399934"/>
<organism evidence="2 3">
    <name type="scientific">Aspergillus sclerotiicarbonarius (strain CBS 121057 / IBT 28362)</name>
    <dbReference type="NCBI Taxonomy" id="1448318"/>
    <lineage>
        <taxon>Eukaryota</taxon>
        <taxon>Fungi</taxon>
        <taxon>Dikarya</taxon>
        <taxon>Ascomycota</taxon>
        <taxon>Pezizomycotina</taxon>
        <taxon>Eurotiomycetes</taxon>
        <taxon>Eurotiomycetidae</taxon>
        <taxon>Eurotiales</taxon>
        <taxon>Aspergillaceae</taxon>
        <taxon>Aspergillus</taxon>
        <taxon>Aspergillus subgen. Circumdati</taxon>
    </lineage>
</organism>
<feature type="compositionally biased region" description="Polar residues" evidence="1">
    <location>
        <begin position="31"/>
        <end position="53"/>
    </location>
</feature>
<evidence type="ECO:0000313" key="3">
    <source>
        <dbReference type="Proteomes" id="UP000248423"/>
    </source>
</evidence>
<reference evidence="2 3" key="1">
    <citation type="submission" date="2018-02" db="EMBL/GenBank/DDBJ databases">
        <title>The genomes of Aspergillus section Nigri reveals drivers in fungal speciation.</title>
        <authorList>
            <consortium name="DOE Joint Genome Institute"/>
            <person name="Vesth T.C."/>
            <person name="Nybo J."/>
            <person name="Theobald S."/>
            <person name="Brandl J."/>
            <person name="Frisvad J.C."/>
            <person name="Nielsen K.F."/>
            <person name="Lyhne E.K."/>
            <person name="Kogle M.E."/>
            <person name="Kuo A."/>
            <person name="Riley R."/>
            <person name="Clum A."/>
            <person name="Nolan M."/>
            <person name="Lipzen A."/>
            <person name="Salamov A."/>
            <person name="Henrissat B."/>
            <person name="Wiebenga A."/>
            <person name="De vries R.P."/>
            <person name="Grigoriev I.V."/>
            <person name="Mortensen U.H."/>
            <person name="Andersen M.R."/>
            <person name="Baker S.E."/>
        </authorList>
    </citation>
    <scope>NUCLEOTIDE SEQUENCE [LARGE SCALE GENOMIC DNA]</scope>
    <source>
        <strain evidence="2 3">CBS 121057</strain>
    </source>
</reference>
<dbReference type="Proteomes" id="UP000248423">
    <property type="component" value="Unassembled WGS sequence"/>
</dbReference>
<keyword evidence="3" id="KW-1185">Reference proteome</keyword>
<accession>A0A319FB51</accession>
<name>A0A319FB51_ASPSB</name>
<sequence length="115" mass="12412">MPPRVAIAHDDTIVHPAAGGMTRMDDRGQPIRSNLPNAESQISRSWPQSGSAKNEQHWFPQIVPVPSRQGSEGMADIHGYCKGVAGLCTDRMGGGNGKSCFAPCFPADLFYVQML</sequence>
<protein>
    <submittedName>
        <fullName evidence="2">Uncharacterized protein</fullName>
    </submittedName>
</protein>
<evidence type="ECO:0000313" key="2">
    <source>
        <dbReference type="EMBL" id="PYI03313.1"/>
    </source>
</evidence>
<proteinExistence type="predicted"/>
<dbReference type="AlphaFoldDB" id="A0A319FB51"/>
<gene>
    <name evidence="2" type="ORF">BO78DRAFT_399934</name>
</gene>